<dbReference type="GeneID" id="97182259"/>
<dbReference type="RefSeq" id="WP_046672370.1">
    <property type="nucleotide sequence ID" value="NZ_CP068089.1"/>
</dbReference>
<evidence type="ECO:0000256" key="2">
    <source>
        <dbReference type="ARBA" id="ARBA00022618"/>
    </source>
</evidence>
<dbReference type="AlphaFoldDB" id="A0A2X2JC65"/>
<reference evidence="5 6" key="1">
    <citation type="submission" date="2018-06" db="EMBL/GenBank/DDBJ databases">
        <authorList>
            <consortium name="Pathogen Informatics"/>
            <person name="Doyle S."/>
        </authorList>
    </citation>
    <scope>NUCLEOTIDE SEQUENCE [LARGE SCALE GENOMIC DNA]</scope>
    <source>
        <strain evidence="5 6">NCTC11343</strain>
    </source>
</reference>
<dbReference type="InterPro" id="IPR036388">
    <property type="entry name" value="WH-like_DNA-bd_sf"/>
</dbReference>
<name>A0A2X2JC65_SPHMU</name>
<sequence>MKDVIRNIEAIIFASAEGIDLADIKQILQEALAIEVSRDELRDLIKKIETKYQDEDYVLELRYINNAYQFLTKAVYHESIQQLQNHNNKRKLSQSALETLAIIAYRQPITKLEVEQIRGVSCDYAIQRLLEKKLIKIAGKADSIGKPLLYATSQQFMDHFGINGVRDLPQLKDIVTEDNAIGETNE</sequence>
<evidence type="ECO:0000313" key="6">
    <source>
        <dbReference type="Proteomes" id="UP000251241"/>
    </source>
</evidence>
<evidence type="ECO:0000313" key="5">
    <source>
        <dbReference type="EMBL" id="SPZ91912.1"/>
    </source>
</evidence>
<dbReference type="EMBL" id="UAUU01000011">
    <property type="protein sequence ID" value="SPZ91912.1"/>
    <property type="molecule type" value="Genomic_DNA"/>
</dbReference>
<accession>A0A2X2JC65</accession>
<organism evidence="5 6">
    <name type="scientific">Sphingobacterium multivorum</name>
    <dbReference type="NCBI Taxonomy" id="28454"/>
    <lineage>
        <taxon>Bacteria</taxon>
        <taxon>Pseudomonadati</taxon>
        <taxon>Bacteroidota</taxon>
        <taxon>Sphingobacteriia</taxon>
        <taxon>Sphingobacteriales</taxon>
        <taxon>Sphingobacteriaceae</taxon>
        <taxon>Sphingobacterium</taxon>
    </lineage>
</organism>
<keyword evidence="1" id="KW-0963">Cytoplasm</keyword>
<evidence type="ECO:0000256" key="4">
    <source>
        <dbReference type="ARBA" id="ARBA00023306"/>
    </source>
</evidence>
<dbReference type="GO" id="GO:0051301">
    <property type="term" value="P:cell division"/>
    <property type="evidence" value="ECO:0007669"/>
    <property type="project" value="UniProtKB-KW"/>
</dbReference>
<dbReference type="PANTHER" id="PTHR34298">
    <property type="entry name" value="SEGREGATION AND CONDENSATION PROTEIN B"/>
    <property type="match status" value="1"/>
</dbReference>
<evidence type="ECO:0000256" key="3">
    <source>
        <dbReference type="ARBA" id="ARBA00022829"/>
    </source>
</evidence>
<protein>
    <submittedName>
        <fullName evidence="5">Segregation and condensation protein B homolog</fullName>
    </submittedName>
</protein>
<keyword evidence="2" id="KW-0132">Cell division</keyword>
<dbReference type="PANTHER" id="PTHR34298:SF2">
    <property type="entry name" value="SEGREGATION AND CONDENSATION PROTEIN B"/>
    <property type="match status" value="1"/>
</dbReference>
<dbReference type="PIRSF" id="PIRSF019345">
    <property type="entry name" value="ScpB"/>
    <property type="match status" value="1"/>
</dbReference>
<gene>
    <name evidence="5" type="primary">scpB</name>
    <name evidence="5" type="ORF">NCTC11343_03958</name>
</gene>
<dbReference type="NCBIfam" id="TIGR00281">
    <property type="entry name" value="SMC-Scp complex subunit ScpB"/>
    <property type="match status" value="1"/>
</dbReference>
<dbReference type="Proteomes" id="UP000251241">
    <property type="component" value="Unassembled WGS sequence"/>
</dbReference>
<evidence type="ECO:0000256" key="1">
    <source>
        <dbReference type="ARBA" id="ARBA00022490"/>
    </source>
</evidence>
<dbReference type="InterPro" id="IPR005234">
    <property type="entry name" value="ScpB_csome_segregation"/>
</dbReference>
<keyword evidence="3" id="KW-0159">Chromosome partition</keyword>
<proteinExistence type="predicted"/>
<dbReference type="Pfam" id="PF04079">
    <property type="entry name" value="SMC_ScpB"/>
    <property type="match status" value="1"/>
</dbReference>
<dbReference type="SUPFAM" id="SSF46785">
    <property type="entry name" value="Winged helix' DNA-binding domain"/>
    <property type="match status" value="2"/>
</dbReference>
<dbReference type="Gene3D" id="1.10.10.10">
    <property type="entry name" value="Winged helix-like DNA-binding domain superfamily/Winged helix DNA-binding domain"/>
    <property type="match status" value="2"/>
</dbReference>
<keyword evidence="4" id="KW-0131">Cell cycle</keyword>
<dbReference type="InterPro" id="IPR036390">
    <property type="entry name" value="WH_DNA-bd_sf"/>
</dbReference>
<dbReference type="GO" id="GO:0051304">
    <property type="term" value="P:chromosome separation"/>
    <property type="evidence" value="ECO:0007669"/>
    <property type="project" value="InterPro"/>
</dbReference>